<dbReference type="KEGG" id="cfh:C1707_04380"/>
<evidence type="ECO:0000313" key="3">
    <source>
        <dbReference type="EMBL" id="PLR10587.1"/>
    </source>
</evidence>
<feature type="transmembrane region" description="Helical" evidence="1">
    <location>
        <begin position="50"/>
        <end position="70"/>
    </location>
</feature>
<keyword evidence="5" id="KW-1185">Reference proteome</keyword>
<keyword evidence="1" id="KW-0812">Transmembrane</keyword>
<dbReference type="InterPro" id="IPR008523">
    <property type="entry name" value="DUF805"/>
</dbReference>
<dbReference type="AlphaFoldDB" id="A0A2N5CQY9"/>
<dbReference type="PANTHER" id="PTHR34980">
    <property type="entry name" value="INNER MEMBRANE PROTEIN-RELATED-RELATED"/>
    <property type="match status" value="1"/>
</dbReference>
<dbReference type="EMBL" id="CP026100">
    <property type="protein sequence ID" value="AYV45547.1"/>
    <property type="molecule type" value="Genomic_DNA"/>
</dbReference>
<dbReference type="Proteomes" id="UP000281192">
    <property type="component" value="Chromosome"/>
</dbReference>
<keyword evidence="1" id="KW-1133">Transmembrane helix</keyword>
<dbReference type="OrthoDB" id="9812349at2"/>
<sequence length="150" mass="16064">MRGLVDKLKPIFALSGRASRLDYWRTQARLALATALVLTLTVLATQAGGWLGAVPCLLFLPVLAAGIAVAVRRLHDRGKTAWWMLIFAAGPYALSGMARLAYEDGATAAVLIGLVMALAAMGLSLWAWIELGFLRGALGENRYGAEPARR</sequence>
<feature type="transmembrane region" description="Helical" evidence="1">
    <location>
        <begin position="108"/>
        <end position="129"/>
    </location>
</feature>
<feature type="transmembrane region" description="Helical" evidence="1">
    <location>
        <begin position="27"/>
        <end position="44"/>
    </location>
</feature>
<evidence type="ECO:0000256" key="1">
    <source>
        <dbReference type="SAM" id="Phobius"/>
    </source>
</evidence>
<dbReference type="RefSeq" id="WP_101714124.1">
    <property type="nucleotide sequence ID" value="NZ_CP026100.1"/>
</dbReference>
<reference evidence="2 5" key="2">
    <citation type="submission" date="2018-01" db="EMBL/GenBank/DDBJ databases">
        <title>Complete genome sequence of Caulobacter flavus RHGG3.</title>
        <authorList>
            <person name="Yang E."/>
        </authorList>
    </citation>
    <scope>NUCLEOTIDE SEQUENCE [LARGE SCALE GENOMIC DNA]</scope>
    <source>
        <strain evidence="2 5">RHGG3</strain>
    </source>
</reference>
<dbReference type="Pfam" id="PF05656">
    <property type="entry name" value="DUF805"/>
    <property type="match status" value="1"/>
</dbReference>
<evidence type="ECO:0000313" key="5">
    <source>
        <dbReference type="Proteomes" id="UP000281192"/>
    </source>
</evidence>
<feature type="transmembrane region" description="Helical" evidence="1">
    <location>
        <begin position="82"/>
        <end position="102"/>
    </location>
</feature>
<accession>A0A2N5CQY9</accession>
<dbReference type="GO" id="GO:0005886">
    <property type="term" value="C:plasma membrane"/>
    <property type="evidence" value="ECO:0007669"/>
    <property type="project" value="TreeGrafter"/>
</dbReference>
<gene>
    <name evidence="2" type="ORF">C1707_04380</name>
    <name evidence="3" type="ORF">CFHF_16680</name>
</gene>
<evidence type="ECO:0000313" key="2">
    <source>
        <dbReference type="EMBL" id="AYV45547.1"/>
    </source>
</evidence>
<protein>
    <submittedName>
        <fullName evidence="3">DUF805 domain-containing protein</fullName>
    </submittedName>
</protein>
<organism evidence="3 4">
    <name type="scientific">Caulobacter flavus</name>
    <dbReference type="NCBI Taxonomy" id="1679497"/>
    <lineage>
        <taxon>Bacteria</taxon>
        <taxon>Pseudomonadati</taxon>
        <taxon>Pseudomonadota</taxon>
        <taxon>Alphaproteobacteria</taxon>
        <taxon>Caulobacterales</taxon>
        <taxon>Caulobacteraceae</taxon>
        <taxon>Caulobacter</taxon>
    </lineage>
</organism>
<proteinExistence type="predicted"/>
<dbReference type="PANTHER" id="PTHR34980:SF2">
    <property type="entry name" value="INNER MEMBRANE PROTEIN YHAH-RELATED"/>
    <property type="match status" value="1"/>
</dbReference>
<dbReference type="Proteomes" id="UP000234483">
    <property type="component" value="Unassembled WGS sequence"/>
</dbReference>
<dbReference type="EMBL" id="PJRQ01000037">
    <property type="protein sequence ID" value="PLR10587.1"/>
    <property type="molecule type" value="Genomic_DNA"/>
</dbReference>
<name>A0A2N5CQY9_9CAUL</name>
<reference evidence="3 4" key="1">
    <citation type="submission" date="2017-12" db="EMBL/GenBank/DDBJ databases">
        <title>The genome sequence of Caulobacter flavus CGMCC1 15093.</title>
        <authorList>
            <person name="Gao J."/>
            <person name="Mao X."/>
            <person name="Sun J."/>
        </authorList>
    </citation>
    <scope>NUCLEOTIDE SEQUENCE [LARGE SCALE GENOMIC DNA]</scope>
    <source>
        <strain evidence="3 4">CGMCC1 15093</strain>
    </source>
</reference>
<evidence type="ECO:0000313" key="4">
    <source>
        <dbReference type="Proteomes" id="UP000234483"/>
    </source>
</evidence>
<keyword evidence="1" id="KW-0472">Membrane</keyword>